<dbReference type="RefSeq" id="WP_354007668.1">
    <property type="nucleotide sequence ID" value="NZ_JBEWTA010000001.1"/>
</dbReference>
<evidence type="ECO:0000313" key="2">
    <source>
        <dbReference type="EMBL" id="MET4757518.1"/>
    </source>
</evidence>
<dbReference type="Proteomes" id="UP001549366">
    <property type="component" value="Unassembled WGS sequence"/>
</dbReference>
<organism evidence="2 3">
    <name type="scientific">Endozoicomonas lisbonensis</name>
    <dbReference type="NCBI Taxonomy" id="3120522"/>
    <lineage>
        <taxon>Bacteria</taxon>
        <taxon>Pseudomonadati</taxon>
        <taxon>Pseudomonadota</taxon>
        <taxon>Gammaproteobacteria</taxon>
        <taxon>Oceanospirillales</taxon>
        <taxon>Endozoicomonadaceae</taxon>
        <taxon>Endozoicomonas</taxon>
    </lineage>
</organism>
<protein>
    <submittedName>
        <fullName evidence="2">Uncharacterized protein</fullName>
    </submittedName>
</protein>
<sequence length="513" mass="58339">MSKAGFTTYVFKSRADAASFAAQVSNAQNKARGKKAGFLSVGWAKLKSGITRQVKIPSSTTVAELNAMKPVVSDLQDLEQRKLCARKASVFDIPPDFRWSRGDAKSMSRHIVVRHWTTPGKKNSSRHTGLSMKDLIAGFNDYVSWTPQEIRLINWSRSKNPLKRLLAPVRMKIDNFLAKDFPLAPSSYRQEKAMYVRTDTKFKLQAGANARKLMAKSNSSETENSLESRNVERAPSQTLLTQSETHQGDIPEITDKTIKESNFRPLPFQKTSSKDDSEWQRRAEKHYLPCVGFDKHQQTGQEKFTMFGLDLDKMRQRWEEVQDPDHPDNFYKTLSKTHNCSGMCLSLLKAGGSELYNTLSTSFVTTQGDLEKYSIRLLETLDKLNSTVDGLNKAIKRYAVPNEPEFSLSYICKTLESLPSKYTMSSKWESKIRELVAHIRDMDKPPQTVDGLTPIAIQLTTSLSELIQMTGDYPDFQNRLEPALHAFKILQNRMKSAYEDQLDALDDYQDPYQ</sequence>
<dbReference type="EMBL" id="JBEWTB010000002">
    <property type="protein sequence ID" value="MET4757518.1"/>
    <property type="molecule type" value="Genomic_DNA"/>
</dbReference>
<proteinExistence type="predicted"/>
<name>A0ABV2SIC8_9GAMM</name>
<feature type="region of interest" description="Disordered" evidence="1">
    <location>
        <begin position="213"/>
        <end position="248"/>
    </location>
</feature>
<feature type="compositionally biased region" description="Low complexity" evidence="1">
    <location>
        <begin position="217"/>
        <end position="228"/>
    </location>
</feature>
<gene>
    <name evidence="2" type="ORF">V5J35_002710</name>
</gene>
<reference evidence="2 3" key="1">
    <citation type="submission" date="2024-06" db="EMBL/GenBank/DDBJ databases">
        <title>Genomic Encyclopedia of Type Strains, Phase V (KMG-V): Genome sequencing to study the core and pangenomes of soil and plant-associated prokaryotes.</title>
        <authorList>
            <person name="Whitman W."/>
        </authorList>
    </citation>
    <scope>NUCLEOTIDE SEQUENCE [LARGE SCALE GENOMIC DNA]</scope>
    <source>
        <strain evidence="2 3">NE40</strain>
    </source>
</reference>
<evidence type="ECO:0000313" key="3">
    <source>
        <dbReference type="Proteomes" id="UP001549366"/>
    </source>
</evidence>
<comment type="caution">
    <text evidence="2">The sequence shown here is derived from an EMBL/GenBank/DDBJ whole genome shotgun (WGS) entry which is preliminary data.</text>
</comment>
<feature type="compositionally biased region" description="Polar residues" evidence="1">
    <location>
        <begin position="235"/>
        <end position="245"/>
    </location>
</feature>
<accession>A0ABV2SIC8</accession>
<evidence type="ECO:0000256" key="1">
    <source>
        <dbReference type="SAM" id="MobiDB-lite"/>
    </source>
</evidence>
<keyword evidence="3" id="KW-1185">Reference proteome</keyword>